<accession>A0ABQ9GHT1</accession>
<gene>
    <name evidence="1" type="ORF">PR048_027878</name>
</gene>
<evidence type="ECO:0000313" key="2">
    <source>
        <dbReference type="Proteomes" id="UP001159363"/>
    </source>
</evidence>
<dbReference type="Proteomes" id="UP001159363">
    <property type="component" value="Chromosome 11"/>
</dbReference>
<dbReference type="EMBL" id="JARBHB010000012">
    <property type="protein sequence ID" value="KAJ8871554.1"/>
    <property type="molecule type" value="Genomic_DNA"/>
</dbReference>
<keyword evidence="2" id="KW-1185">Reference proteome</keyword>
<reference evidence="1 2" key="1">
    <citation type="submission" date="2023-02" db="EMBL/GenBank/DDBJ databases">
        <title>LHISI_Scaffold_Assembly.</title>
        <authorList>
            <person name="Stuart O.P."/>
            <person name="Cleave R."/>
            <person name="Magrath M.J.L."/>
            <person name="Mikheyev A.S."/>
        </authorList>
    </citation>
    <scope>NUCLEOTIDE SEQUENCE [LARGE SCALE GENOMIC DNA]</scope>
    <source>
        <strain evidence="1">Daus_M_001</strain>
        <tissue evidence="1">Leg muscle</tissue>
    </source>
</reference>
<proteinExistence type="predicted"/>
<protein>
    <submittedName>
        <fullName evidence="1">Uncharacterized protein</fullName>
    </submittedName>
</protein>
<sequence length="124" mass="14433">MEYYLGHGYLWDLISDSKGSTEEISEAQHKRNTKARCKIGMLVYPQCHIHLKGKGTANKIWEVLKVANEDTGANIVCIILERLFDIKLKYGATCDKKYWAWHKRLKMLCVNWKILSLLRYSLEG</sequence>
<comment type="caution">
    <text evidence="1">The sequence shown here is derived from an EMBL/GenBank/DDBJ whole genome shotgun (WGS) entry which is preliminary data.</text>
</comment>
<evidence type="ECO:0000313" key="1">
    <source>
        <dbReference type="EMBL" id="KAJ8871554.1"/>
    </source>
</evidence>
<name>A0ABQ9GHT1_9NEOP</name>
<organism evidence="1 2">
    <name type="scientific">Dryococelus australis</name>
    <dbReference type="NCBI Taxonomy" id="614101"/>
    <lineage>
        <taxon>Eukaryota</taxon>
        <taxon>Metazoa</taxon>
        <taxon>Ecdysozoa</taxon>
        <taxon>Arthropoda</taxon>
        <taxon>Hexapoda</taxon>
        <taxon>Insecta</taxon>
        <taxon>Pterygota</taxon>
        <taxon>Neoptera</taxon>
        <taxon>Polyneoptera</taxon>
        <taxon>Phasmatodea</taxon>
        <taxon>Verophasmatodea</taxon>
        <taxon>Anareolatae</taxon>
        <taxon>Phasmatidae</taxon>
        <taxon>Eurycanthinae</taxon>
        <taxon>Dryococelus</taxon>
    </lineage>
</organism>